<evidence type="ECO:0000256" key="1">
    <source>
        <dbReference type="SAM" id="Coils"/>
    </source>
</evidence>
<feature type="region of interest" description="Disordered" evidence="2">
    <location>
        <begin position="72"/>
        <end position="120"/>
    </location>
</feature>
<keyword evidence="4" id="KW-1185">Reference proteome</keyword>
<evidence type="ECO:0008006" key="5">
    <source>
        <dbReference type="Google" id="ProtNLM"/>
    </source>
</evidence>
<dbReference type="Proteomes" id="UP001054854">
    <property type="component" value="Unassembled WGS sequence"/>
</dbReference>
<gene>
    <name evidence="3" type="ORF">TPA0910_30430</name>
</gene>
<comment type="caution">
    <text evidence="3">The sequence shown here is derived from an EMBL/GenBank/DDBJ whole genome shotgun (WGS) entry which is preliminary data.</text>
</comment>
<proteinExistence type="predicted"/>
<protein>
    <recommendedName>
        <fullName evidence="5">PE-PGRS family protein</fullName>
    </recommendedName>
</protein>
<evidence type="ECO:0000313" key="3">
    <source>
        <dbReference type="EMBL" id="GHJ28610.1"/>
    </source>
</evidence>
<sequence>MHRWTPLNDRQLTLLRDIADEKDPSAQDPGMRRSTYALRDRGLVTVSRKGGGWQTHVTEAGQFYLERGHHPEHPTLGGVPGEASKTSVAAATGKGRVSETTIRPRRPKGRTTQKKPPTLYSERPIPAARRAQATKLVERLIAERHIVISEPDEAEITEWRRVVDFAKRHGLAPPGKRIEKQRLWNAGRDLQISLVDGPHANSGRRSSVDNPRVPVPAQLRSPHRVVAGLRDCERRLLMPPALRRRALLLLQGLAAEAERRGYKVREHSVPERDNRSAHYYNGRYFPASCREGVLDIVVDGFTCSVTIKQEFPQSADPDRSQQLALDIGYSRSHRQHHWGDRKRSKLEDVLGIVLRELETRAVEERQRELDEKRAKEERRVRWEAAMAAAKDKAAQARFGTILREQAKHWQEAQALRRYCDALERRLDSAADGGPDVESARCWLRWARDYAEALDPLTQLPTMPSGLSFEPEDLKPYLKGWSPYGPETHTSLWNSV</sequence>
<evidence type="ECO:0000256" key="2">
    <source>
        <dbReference type="SAM" id="MobiDB-lite"/>
    </source>
</evidence>
<dbReference type="EMBL" id="BNEK01000003">
    <property type="protein sequence ID" value="GHJ28610.1"/>
    <property type="molecule type" value="Genomic_DNA"/>
</dbReference>
<feature type="coiled-coil region" evidence="1">
    <location>
        <begin position="359"/>
        <end position="392"/>
    </location>
</feature>
<organism evidence="3 4">
    <name type="scientific">Streptomyces hygroscopicus</name>
    <dbReference type="NCBI Taxonomy" id="1912"/>
    <lineage>
        <taxon>Bacteria</taxon>
        <taxon>Bacillati</taxon>
        <taxon>Actinomycetota</taxon>
        <taxon>Actinomycetes</taxon>
        <taxon>Kitasatosporales</taxon>
        <taxon>Streptomycetaceae</taxon>
        <taxon>Streptomyces</taxon>
        <taxon>Streptomyces violaceusniger group</taxon>
    </lineage>
</organism>
<dbReference type="RefSeq" id="WP_236257174.1">
    <property type="nucleotide sequence ID" value="NZ_BNEK01000003.1"/>
</dbReference>
<feature type="region of interest" description="Disordered" evidence="2">
    <location>
        <begin position="196"/>
        <end position="216"/>
    </location>
</feature>
<evidence type="ECO:0000313" key="4">
    <source>
        <dbReference type="Proteomes" id="UP001054854"/>
    </source>
</evidence>
<accession>A0ABQ3TZ00</accession>
<keyword evidence="1" id="KW-0175">Coiled coil</keyword>
<feature type="compositionally biased region" description="Basic residues" evidence="2">
    <location>
        <begin position="103"/>
        <end position="113"/>
    </location>
</feature>
<name>A0ABQ3TZ00_STRHY</name>
<reference evidence="3" key="1">
    <citation type="submission" date="2024-05" db="EMBL/GenBank/DDBJ databases">
        <title>Whole genome shotgun sequence of Streptomyces hygroscopicus NBRC 113678.</title>
        <authorList>
            <person name="Komaki H."/>
            <person name="Tamura T."/>
        </authorList>
    </citation>
    <scope>NUCLEOTIDE SEQUENCE</scope>
    <source>
        <strain evidence="3">N11-34</strain>
    </source>
</reference>